<dbReference type="InterPro" id="IPR001466">
    <property type="entry name" value="Beta-lactam-related"/>
</dbReference>
<dbReference type="InterPro" id="IPR050789">
    <property type="entry name" value="Diverse_Enzym_Activities"/>
</dbReference>
<dbReference type="SUPFAM" id="SSF56601">
    <property type="entry name" value="beta-lactamase/transpeptidase-like"/>
    <property type="match status" value="1"/>
</dbReference>
<dbReference type="PANTHER" id="PTHR43283">
    <property type="entry name" value="BETA-LACTAMASE-RELATED"/>
    <property type="match status" value="1"/>
</dbReference>
<gene>
    <name evidence="2" type="ORF">CHU93_07130</name>
</gene>
<dbReference type="Pfam" id="PF00144">
    <property type="entry name" value="Beta-lactamase"/>
    <property type="match status" value="1"/>
</dbReference>
<accession>A0A255YND4</accession>
<dbReference type="RefSeq" id="WP_094473413.1">
    <property type="nucleotide sequence ID" value="NZ_NOXT01000102.1"/>
</dbReference>
<proteinExistence type="predicted"/>
<organism evidence="2 3">
    <name type="scientific">Sandarakinorhabdus cyanobacteriorum</name>
    <dbReference type="NCBI Taxonomy" id="1981098"/>
    <lineage>
        <taxon>Bacteria</taxon>
        <taxon>Pseudomonadati</taxon>
        <taxon>Pseudomonadota</taxon>
        <taxon>Alphaproteobacteria</taxon>
        <taxon>Sphingomonadales</taxon>
        <taxon>Sphingosinicellaceae</taxon>
        <taxon>Sandarakinorhabdus</taxon>
    </lineage>
</organism>
<name>A0A255YND4_9SPHN</name>
<protein>
    <recommendedName>
        <fullName evidence="1">Beta-lactamase-related domain-containing protein</fullName>
    </recommendedName>
</protein>
<keyword evidence="3" id="KW-1185">Reference proteome</keyword>
<evidence type="ECO:0000259" key="1">
    <source>
        <dbReference type="Pfam" id="PF00144"/>
    </source>
</evidence>
<sequence length="345" mass="36805">MIPLIALIAAVTPPGAPGRVATVAEGQGFAGMMLLSEGGKVTLEQGFGLKNPRAQRRAREKSDFLPTDRWRWASVTKQIVATMAMQDVAAGRLALDAPITRYLPGFRGPTGNRVTVRMLLGHESGLPDSNASDGAAFRPGWRGSLDALTGLCAGPVRDQPGASFYYDNCDYIVAGKLLEVVNRQPLAQLLTTRITRPLGMASVAWAGPHVAGAGEAPVNLAAYGSAAALTGTVRDLWRFDQALMDGKLLPKAQRDIMWAGKPANGFAALGQWSFRTALRGCKDDVLLVERRGAIGSIQVRNYILPESNIVLIAMTNRDTTDFGELWQASGLGYELLSAAACKVDA</sequence>
<reference evidence="2 3" key="1">
    <citation type="submission" date="2017-07" db="EMBL/GenBank/DDBJ databases">
        <title>Sandarakinorhabdus cyanobacteriorum sp. nov., a novel bacterium isolated from cyanobacterial aggregates in a eutrophic lake.</title>
        <authorList>
            <person name="Cai H."/>
        </authorList>
    </citation>
    <scope>NUCLEOTIDE SEQUENCE [LARGE SCALE GENOMIC DNA]</scope>
    <source>
        <strain evidence="2 3">TH057</strain>
    </source>
</reference>
<dbReference type="Gene3D" id="3.40.710.10">
    <property type="entry name" value="DD-peptidase/beta-lactamase superfamily"/>
    <property type="match status" value="1"/>
</dbReference>
<dbReference type="InterPro" id="IPR012338">
    <property type="entry name" value="Beta-lactam/transpept-like"/>
</dbReference>
<feature type="domain" description="Beta-lactamase-related" evidence="1">
    <location>
        <begin position="25"/>
        <end position="324"/>
    </location>
</feature>
<dbReference type="Proteomes" id="UP000216991">
    <property type="component" value="Unassembled WGS sequence"/>
</dbReference>
<comment type="caution">
    <text evidence="2">The sequence shown here is derived from an EMBL/GenBank/DDBJ whole genome shotgun (WGS) entry which is preliminary data.</text>
</comment>
<dbReference type="EMBL" id="NOXT01000102">
    <property type="protein sequence ID" value="OYQ30105.1"/>
    <property type="molecule type" value="Genomic_DNA"/>
</dbReference>
<dbReference type="PANTHER" id="PTHR43283:SF7">
    <property type="entry name" value="BETA-LACTAMASE-RELATED DOMAIN-CONTAINING PROTEIN"/>
    <property type="match status" value="1"/>
</dbReference>
<evidence type="ECO:0000313" key="2">
    <source>
        <dbReference type="EMBL" id="OYQ30105.1"/>
    </source>
</evidence>
<dbReference type="OrthoDB" id="113033at2"/>
<evidence type="ECO:0000313" key="3">
    <source>
        <dbReference type="Proteomes" id="UP000216991"/>
    </source>
</evidence>
<dbReference type="AlphaFoldDB" id="A0A255YND4"/>